<dbReference type="PANTHER" id="PTHR42810">
    <property type="entry name" value="PURINE PERMEASE C1399.01C-RELATED"/>
    <property type="match status" value="1"/>
</dbReference>
<evidence type="ECO:0000256" key="1">
    <source>
        <dbReference type="ARBA" id="ARBA00004651"/>
    </source>
</evidence>
<dbReference type="PROSITE" id="PS01116">
    <property type="entry name" value="XANTH_URACIL_PERMASE"/>
    <property type="match status" value="1"/>
</dbReference>
<keyword evidence="6 8" id="KW-1133">Transmembrane helix</keyword>
<dbReference type="InterPro" id="IPR006042">
    <property type="entry name" value="Xan_ur_permease"/>
</dbReference>
<dbReference type="EMBL" id="JAJNDB010000002">
    <property type="protein sequence ID" value="MCD2194508.1"/>
    <property type="molecule type" value="Genomic_DNA"/>
</dbReference>
<feature type="transmembrane region" description="Helical" evidence="8">
    <location>
        <begin position="143"/>
        <end position="166"/>
    </location>
</feature>
<evidence type="ECO:0000313" key="10">
    <source>
        <dbReference type="Proteomes" id="UP001199469"/>
    </source>
</evidence>
<feature type="transmembrane region" description="Helical" evidence="8">
    <location>
        <begin position="234"/>
        <end position="255"/>
    </location>
</feature>
<accession>A0ABS8P8D9</accession>
<sequence length="502" mass="52096">MTSSAPARDAVHPVDEVLPLPRLLVLGLQHLFIMYAGAIAVPLIVGPAVGLDESDIAILVSADLLVCGIASIIQSAGIGRILGVRLPVVAGATFTVLNPMIIIATSYGGRDGLPYVYGAMIVAGIFGLVIAKPFSMIIRFFPPLVTGTVIAMIGLSLIGANIGLIAGDKTSTFTAKIPELDAAGRPFLDSDGKVAEMINPDSGQVSHIVLAAVVVVLIVAFARFLRGFLGQTSVLLAIVIGTIIAIPMGLVDFSAVGSSGWFGIAQPFHFGPPKFAAAAIISMCIVMLVTYVESTADMLAVGELTGRDLSPNDLARGLAVDGLSAFLAGFMNSFPDTAYAENVGLVSMTNIKSRWVVTVCGVGLVILGLVPKVGAIVAALPGPVVGGAATVMFAMVTAVGIRTLHKVSFGGPNNHNLLIIAVSFSIGLIPTIQPDFYQHFSSDFQVIFGSSITSTVIVVFVLNLIFNHWLPNFPRKAGAVEAAVEAGAVSPEQEGVIQRTEA</sequence>
<reference evidence="9 10" key="1">
    <citation type="submission" date="2021-11" db="EMBL/GenBank/DDBJ databases">
        <title>Draft genome sequence of Actinomycetospora sp. SF1 isolated from the rhizosphere soil.</title>
        <authorList>
            <person name="Duangmal K."/>
            <person name="Chantavorakit T."/>
        </authorList>
    </citation>
    <scope>NUCLEOTIDE SEQUENCE [LARGE SCALE GENOMIC DNA]</scope>
    <source>
        <strain evidence="9 10">TBRC 5722</strain>
    </source>
</reference>
<dbReference type="RefSeq" id="WP_230734534.1">
    <property type="nucleotide sequence ID" value="NZ_JAJNDB010000002.1"/>
</dbReference>
<feature type="transmembrane region" description="Helical" evidence="8">
    <location>
        <begin position="86"/>
        <end position="107"/>
    </location>
</feature>
<evidence type="ECO:0000256" key="5">
    <source>
        <dbReference type="ARBA" id="ARBA00022692"/>
    </source>
</evidence>
<feature type="transmembrane region" description="Helical" evidence="8">
    <location>
        <begin position="416"/>
        <end position="432"/>
    </location>
</feature>
<evidence type="ECO:0000256" key="7">
    <source>
        <dbReference type="ARBA" id="ARBA00023136"/>
    </source>
</evidence>
<comment type="similarity">
    <text evidence="2">Belongs to the nucleobase:cation symporter-2 (NCS2) (TC 2.A.40) family.</text>
</comment>
<comment type="caution">
    <text evidence="9">The sequence shown here is derived from an EMBL/GenBank/DDBJ whole genome shotgun (WGS) entry which is preliminary data.</text>
</comment>
<feature type="transmembrane region" description="Helical" evidence="8">
    <location>
        <begin position="205"/>
        <end position="222"/>
    </location>
</feature>
<keyword evidence="7 8" id="KW-0472">Membrane</keyword>
<feature type="transmembrane region" description="Helical" evidence="8">
    <location>
        <begin position="56"/>
        <end position="74"/>
    </location>
</feature>
<proteinExistence type="inferred from homology"/>
<dbReference type="NCBIfam" id="TIGR00801">
    <property type="entry name" value="ncs2"/>
    <property type="match status" value="1"/>
</dbReference>
<evidence type="ECO:0000256" key="6">
    <source>
        <dbReference type="ARBA" id="ARBA00022989"/>
    </source>
</evidence>
<feature type="transmembrane region" description="Helical" evidence="8">
    <location>
        <begin position="355"/>
        <end position="378"/>
    </location>
</feature>
<dbReference type="Proteomes" id="UP001199469">
    <property type="component" value="Unassembled WGS sequence"/>
</dbReference>
<dbReference type="InterPro" id="IPR006043">
    <property type="entry name" value="NCS2"/>
</dbReference>
<feature type="transmembrane region" description="Helical" evidence="8">
    <location>
        <begin position="384"/>
        <end position="404"/>
    </location>
</feature>
<keyword evidence="5 8" id="KW-0812">Transmembrane</keyword>
<keyword evidence="3" id="KW-0813">Transport</keyword>
<protein>
    <submittedName>
        <fullName evidence="9">Purine permease</fullName>
    </submittedName>
</protein>
<feature type="transmembrane region" description="Helical" evidence="8">
    <location>
        <begin position="113"/>
        <end position="131"/>
    </location>
</feature>
<comment type="subcellular location">
    <subcellularLocation>
        <location evidence="1">Cell membrane</location>
        <topology evidence="1">Multi-pass membrane protein</topology>
    </subcellularLocation>
</comment>
<evidence type="ECO:0000256" key="4">
    <source>
        <dbReference type="ARBA" id="ARBA00022475"/>
    </source>
</evidence>
<evidence type="ECO:0000256" key="8">
    <source>
        <dbReference type="SAM" id="Phobius"/>
    </source>
</evidence>
<feature type="transmembrane region" description="Helical" evidence="8">
    <location>
        <begin position="275"/>
        <end position="292"/>
    </location>
</feature>
<gene>
    <name evidence="9" type="ORF">LQ327_14130</name>
</gene>
<feature type="transmembrane region" description="Helical" evidence="8">
    <location>
        <begin position="444"/>
        <end position="466"/>
    </location>
</feature>
<dbReference type="NCBIfam" id="NF037981">
    <property type="entry name" value="NCS2_1"/>
    <property type="match status" value="1"/>
</dbReference>
<feature type="transmembrane region" description="Helical" evidence="8">
    <location>
        <begin position="31"/>
        <end position="50"/>
    </location>
</feature>
<name>A0ABS8P8D9_9PSEU</name>
<dbReference type="PANTHER" id="PTHR42810:SF4">
    <property type="entry name" value="URIC ACID TRANSPORTER UACT"/>
    <property type="match status" value="1"/>
</dbReference>
<keyword evidence="4" id="KW-1003">Cell membrane</keyword>
<organism evidence="9 10">
    <name type="scientific">Actinomycetospora endophytica</name>
    <dbReference type="NCBI Taxonomy" id="2291215"/>
    <lineage>
        <taxon>Bacteria</taxon>
        <taxon>Bacillati</taxon>
        <taxon>Actinomycetota</taxon>
        <taxon>Actinomycetes</taxon>
        <taxon>Pseudonocardiales</taxon>
        <taxon>Pseudonocardiaceae</taxon>
        <taxon>Actinomycetospora</taxon>
    </lineage>
</organism>
<keyword evidence="10" id="KW-1185">Reference proteome</keyword>
<dbReference type="Pfam" id="PF00860">
    <property type="entry name" value="Xan_ur_permease"/>
    <property type="match status" value="2"/>
</dbReference>
<evidence type="ECO:0000256" key="3">
    <source>
        <dbReference type="ARBA" id="ARBA00022448"/>
    </source>
</evidence>
<evidence type="ECO:0000313" key="9">
    <source>
        <dbReference type="EMBL" id="MCD2194508.1"/>
    </source>
</evidence>
<evidence type="ECO:0000256" key="2">
    <source>
        <dbReference type="ARBA" id="ARBA00008821"/>
    </source>
</evidence>